<dbReference type="SUPFAM" id="SSF53335">
    <property type="entry name" value="S-adenosyl-L-methionine-dependent methyltransferases"/>
    <property type="match status" value="1"/>
</dbReference>
<dbReference type="EMBL" id="JACNJH010000207">
    <property type="protein sequence ID" value="MBC8362624.1"/>
    <property type="molecule type" value="Genomic_DNA"/>
</dbReference>
<feature type="transmembrane region" description="Helical" evidence="1">
    <location>
        <begin position="579"/>
        <end position="612"/>
    </location>
</feature>
<name>A0A8J6NPW3_9BACT</name>
<feature type="transmembrane region" description="Helical" evidence="1">
    <location>
        <begin position="140"/>
        <end position="160"/>
    </location>
</feature>
<feature type="transmembrane region" description="Helical" evidence="1">
    <location>
        <begin position="35"/>
        <end position="54"/>
    </location>
</feature>
<feature type="transmembrane region" description="Helical" evidence="1">
    <location>
        <begin position="654"/>
        <end position="673"/>
    </location>
</feature>
<feature type="transmembrane region" description="Helical" evidence="1">
    <location>
        <begin position="749"/>
        <end position="771"/>
    </location>
</feature>
<evidence type="ECO:0000313" key="3">
    <source>
        <dbReference type="Proteomes" id="UP000603434"/>
    </source>
</evidence>
<keyword evidence="1" id="KW-0812">Transmembrane</keyword>
<evidence type="ECO:0000256" key="1">
    <source>
        <dbReference type="SAM" id="Phobius"/>
    </source>
</evidence>
<comment type="caution">
    <text evidence="2">The sequence shown here is derived from an EMBL/GenBank/DDBJ whole genome shotgun (WGS) entry which is preliminary data.</text>
</comment>
<evidence type="ECO:0008006" key="4">
    <source>
        <dbReference type="Google" id="ProtNLM"/>
    </source>
</evidence>
<keyword evidence="1" id="KW-0472">Membrane</keyword>
<dbReference type="Proteomes" id="UP000603434">
    <property type="component" value="Unassembled WGS sequence"/>
</dbReference>
<feature type="transmembrane region" description="Helical" evidence="1">
    <location>
        <begin position="624"/>
        <end position="642"/>
    </location>
</feature>
<dbReference type="Gene3D" id="3.40.50.150">
    <property type="entry name" value="Vaccinia Virus protein VP39"/>
    <property type="match status" value="1"/>
</dbReference>
<accession>A0A8J6NPW3</accession>
<keyword evidence="1" id="KW-1133">Transmembrane helix</keyword>
<gene>
    <name evidence="2" type="ORF">H8E23_14660</name>
</gene>
<organism evidence="2 3">
    <name type="scientific">Candidatus Desulfatibia profunda</name>
    <dbReference type="NCBI Taxonomy" id="2841695"/>
    <lineage>
        <taxon>Bacteria</taxon>
        <taxon>Pseudomonadati</taxon>
        <taxon>Thermodesulfobacteriota</taxon>
        <taxon>Desulfobacteria</taxon>
        <taxon>Desulfobacterales</taxon>
        <taxon>Desulfobacterales incertae sedis</taxon>
        <taxon>Candidatus Desulfatibia</taxon>
    </lineage>
</organism>
<feature type="transmembrane region" description="Helical" evidence="1">
    <location>
        <begin position="66"/>
        <end position="88"/>
    </location>
</feature>
<dbReference type="AlphaFoldDB" id="A0A8J6NPW3"/>
<reference evidence="2 3" key="1">
    <citation type="submission" date="2020-08" db="EMBL/GenBank/DDBJ databases">
        <title>Bridging the membrane lipid divide: bacteria of the FCB group superphylum have the potential to synthesize archaeal ether lipids.</title>
        <authorList>
            <person name="Villanueva L."/>
            <person name="Von Meijenfeldt F.A.B."/>
            <person name="Westbye A.B."/>
            <person name="Yadav S."/>
            <person name="Hopmans E.C."/>
            <person name="Dutilh B.E."/>
            <person name="Sinninghe Damste J.S."/>
        </authorList>
    </citation>
    <scope>NUCLEOTIDE SEQUENCE [LARGE SCALE GENOMIC DNA]</scope>
    <source>
        <strain evidence="2">NIOZ-UU30</strain>
    </source>
</reference>
<feature type="transmembrane region" description="Helical" evidence="1">
    <location>
        <begin position="108"/>
        <end position="133"/>
    </location>
</feature>
<feature type="transmembrane region" description="Helical" evidence="1">
    <location>
        <begin position="714"/>
        <end position="737"/>
    </location>
</feature>
<feature type="transmembrane region" description="Helical" evidence="1">
    <location>
        <begin position="685"/>
        <end position="708"/>
    </location>
</feature>
<feature type="transmembrane region" description="Helical" evidence="1">
    <location>
        <begin position="777"/>
        <end position="793"/>
    </location>
</feature>
<evidence type="ECO:0000313" key="2">
    <source>
        <dbReference type="EMBL" id="MBC8362624.1"/>
    </source>
</evidence>
<feature type="transmembrane region" description="Helical" evidence="1">
    <location>
        <begin position="166"/>
        <end position="183"/>
    </location>
</feature>
<feature type="transmembrane region" description="Helical" evidence="1">
    <location>
        <begin position="203"/>
        <end position="221"/>
    </location>
</feature>
<protein>
    <recommendedName>
        <fullName evidence="4">Spermidine synthase</fullName>
    </recommendedName>
</protein>
<proteinExistence type="predicted"/>
<dbReference type="InterPro" id="IPR029063">
    <property type="entry name" value="SAM-dependent_MTases_sf"/>
</dbReference>
<sequence>MTLAAVFLLSLSALMFEVLLTRVFSIAQWNHLSFMVISIALFGLAASGTVLNILDTRQQGCGKKLAAIVPTTTIIILYSISAITAFVVLNRIPLDYFRLPLEPVQTLYLLSAYLLLSLPFFFTGLVVSVAYAYFPEKTGLIYFASMAGSACGAILPVPLLPFCGEGRLVIFAALIPLILVPFGKPASLEKQPPPSRAFRRKRFALQISALGIFLVAGLIASSNGSTIAVRPSPYKGLSQMLQFPDTRITATTSGIRGRIDTVQSPYVRFAPGLSLKFTDTLPGQGIMFKDGDDPFVLYSLRHPADRRFTGFTLPYAGYLLAPNPENLLLILHGAGGLGIPCALASGAKEITIVQEHPQIARVLQQHYGIPVINQSPRMFLARSDKRFDIIHVENWGATLPGSAALTQEYLFTVEAFTQYLKHLKTDGILIIARKLLLPPSDSIRMWASAYESLRSIGIERPEHHIAMLRNWNTYTLMVSARPLPDTKMLAEFARNRNFDWIYLEGLARRSANQFNKFEAPFHFLEINRLAQAYRSGTENDYFKAYLLDISPQTDNRPFPGRFLKWTKLKTLYQSTGSRFYALFMSGEIVVAVVFVEALAVSALLLVLPLAAIPKESQKPNFIHILYFLAVGVGYMFVELFFIKKYIYIFGDPVVSFTVVLTVILVSSGFGGYWSRNIGPCGLRNALLALIVVLTLIFFGFDLLVHRIIGLSTVFRYLTAILLLIPAGFLAGLPFPLGMRYLFKSPGERAYAWAANGCASVLTSIACAQIALSLGIHTIIACAAAAYLLAFISAKTY</sequence>